<reference evidence="7" key="1">
    <citation type="submission" date="2019-03" db="EMBL/GenBank/DDBJ databases">
        <authorList>
            <person name="Danneels B."/>
        </authorList>
    </citation>
    <scope>NUCLEOTIDE SEQUENCE</scope>
</reference>
<protein>
    <submittedName>
        <fullName evidence="7">Zinc ABC transporter, periplasmic-binding protein ZnuA</fullName>
    </submittedName>
</protein>
<dbReference type="CDD" id="cd01137">
    <property type="entry name" value="PsaA"/>
    <property type="match status" value="1"/>
</dbReference>
<name>A0A484RT41_9ZZZZ</name>
<dbReference type="GO" id="GO:0030001">
    <property type="term" value="P:metal ion transport"/>
    <property type="evidence" value="ECO:0007669"/>
    <property type="project" value="InterPro"/>
</dbReference>
<proteinExistence type="predicted"/>
<accession>A0A484RT41</accession>
<evidence type="ECO:0000313" key="8">
    <source>
        <dbReference type="EMBL" id="VFR62568.1"/>
    </source>
</evidence>
<dbReference type="InterPro" id="IPR006129">
    <property type="entry name" value="AdhesinB"/>
</dbReference>
<evidence type="ECO:0000313" key="10">
    <source>
        <dbReference type="EMBL" id="VFR94856.1"/>
    </source>
</evidence>
<dbReference type="EMBL" id="CAADIZ010000063">
    <property type="protein sequence ID" value="VFS31312.1"/>
    <property type="molecule type" value="Genomic_DNA"/>
</dbReference>
<dbReference type="InterPro" id="IPR006127">
    <property type="entry name" value="ZnuA-like"/>
</dbReference>
<feature type="compositionally biased region" description="Basic and acidic residues" evidence="5">
    <location>
        <begin position="152"/>
        <end position="184"/>
    </location>
</feature>
<dbReference type="GO" id="GO:0046872">
    <property type="term" value="F:metal ion binding"/>
    <property type="evidence" value="ECO:0007669"/>
    <property type="project" value="UniProtKB-KW"/>
</dbReference>
<comment type="subcellular location">
    <subcellularLocation>
        <location evidence="1">Cell envelope</location>
    </subcellularLocation>
</comment>
<dbReference type="GO" id="GO:0007155">
    <property type="term" value="P:cell adhesion"/>
    <property type="evidence" value="ECO:0007669"/>
    <property type="project" value="InterPro"/>
</dbReference>
<dbReference type="EMBL" id="CAADIK010000008">
    <property type="protein sequence ID" value="VFR62568.1"/>
    <property type="molecule type" value="Genomic_DNA"/>
</dbReference>
<dbReference type="Pfam" id="PF01297">
    <property type="entry name" value="ZnuA"/>
    <property type="match status" value="1"/>
</dbReference>
<organism evidence="7">
    <name type="scientific">plant metagenome</name>
    <dbReference type="NCBI Taxonomy" id="1297885"/>
    <lineage>
        <taxon>unclassified sequences</taxon>
        <taxon>metagenomes</taxon>
        <taxon>organismal metagenomes</taxon>
    </lineage>
</organism>
<evidence type="ECO:0000313" key="9">
    <source>
        <dbReference type="EMBL" id="VFR74096.1"/>
    </source>
</evidence>
<dbReference type="PANTHER" id="PTHR42953">
    <property type="entry name" value="HIGH-AFFINITY ZINC UPTAKE SYSTEM PROTEIN ZNUA-RELATED"/>
    <property type="match status" value="1"/>
</dbReference>
<dbReference type="SUPFAM" id="SSF53807">
    <property type="entry name" value="Helical backbone' metal receptor"/>
    <property type="match status" value="1"/>
</dbReference>
<keyword evidence="2" id="KW-0813">Transport</keyword>
<dbReference type="PRINTS" id="PR00691">
    <property type="entry name" value="ADHESINB"/>
</dbReference>
<evidence type="ECO:0000256" key="3">
    <source>
        <dbReference type="ARBA" id="ARBA00022723"/>
    </source>
</evidence>
<dbReference type="InterPro" id="IPR006128">
    <property type="entry name" value="Lipoprotein_PsaA-like"/>
</dbReference>
<evidence type="ECO:0000256" key="4">
    <source>
        <dbReference type="ARBA" id="ARBA00022729"/>
    </source>
</evidence>
<sequence>MSLSDQSNPSSRARGGLRRYALALALCLAGTAAAAAPLKVVTSFSLLEDITRQVGGEQVEVATLVGRNADAHAYEPTPGDARKLAGAQLLVVNGLQFETWLDRLQRASGFKGKTVVASEGITPLRFSHGEEAHDHDHDHEKHDHDHKHDHKHDHDHDHGHDHGKAKAKPAADAHAHHDHGEWDPHAWQSLANGARYARNIAEALASADPANAQAYRQRAQAYAQKLEAVDARLKRDFAALPAERRKAVISHEAFGYFGQAYGLTFVPVAGLSTAAEPSAADVARIVAQVRKEKVPALFVENVSSPRLVEQIARETGAKVGGTLYSDALSEPGQPAATYLDLFEWNAKQFLDALRP</sequence>
<dbReference type="PANTHER" id="PTHR42953:SF1">
    <property type="entry name" value="METAL-BINDING PROTEIN HI_0362-RELATED"/>
    <property type="match status" value="1"/>
</dbReference>
<evidence type="ECO:0000313" key="11">
    <source>
        <dbReference type="EMBL" id="VFS31312.1"/>
    </source>
</evidence>
<dbReference type="AlphaFoldDB" id="A0A484RT41"/>
<dbReference type="GO" id="GO:0030313">
    <property type="term" value="C:cell envelope"/>
    <property type="evidence" value="ECO:0007669"/>
    <property type="project" value="UniProtKB-SubCell"/>
</dbReference>
<dbReference type="InterPro" id="IPR050492">
    <property type="entry name" value="Bact_metal-bind_prot9"/>
</dbReference>
<dbReference type="EMBL" id="CAADID010000023">
    <property type="protein sequence ID" value="VFR74096.1"/>
    <property type="molecule type" value="Genomic_DNA"/>
</dbReference>
<evidence type="ECO:0000313" key="7">
    <source>
        <dbReference type="EMBL" id="VFR53462.1"/>
    </source>
</evidence>
<evidence type="ECO:0000256" key="2">
    <source>
        <dbReference type="ARBA" id="ARBA00022448"/>
    </source>
</evidence>
<dbReference type="EMBL" id="CAADII010000012">
    <property type="protein sequence ID" value="VFR53462.1"/>
    <property type="molecule type" value="Genomic_DNA"/>
</dbReference>
<keyword evidence="4" id="KW-0732">Signal</keyword>
<evidence type="ECO:0000313" key="6">
    <source>
        <dbReference type="EMBL" id="VFR42864.1"/>
    </source>
</evidence>
<dbReference type="PRINTS" id="PR00690">
    <property type="entry name" value="ADHESNFAMILY"/>
</dbReference>
<dbReference type="EMBL" id="CAADIG010000014">
    <property type="protein sequence ID" value="VFR42864.1"/>
    <property type="molecule type" value="Genomic_DNA"/>
</dbReference>
<feature type="compositionally biased region" description="Basic and acidic residues" evidence="5">
    <location>
        <begin position="129"/>
        <end position="143"/>
    </location>
</feature>
<dbReference type="Gene3D" id="3.40.50.1980">
    <property type="entry name" value="Nitrogenase molybdenum iron protein domain"/>
    <property type="match status" value="3"/>
</dbReference>
<gene>
    <name evidence="6" type="ORF">ANT2_4419</name>
    <name evidence="9" type="ORF">ANT3_4423</name>
    <name evidence="7" type="ORF">BRI6_4400</name>
    <name evidence="8" type="ORF">BRI9_4460</name>
    <name evidence="10" type="ORF">IVO3_4457</name>
    <name evidence="11" type="ORF">RAN7_4389</name>
</gene>
<evidence type="ECO:0000256" key="5">
    <source>
        <dbReference type="SAM" id="MobiDB-lite"/>
    </source>
</evidence>
<dbReference type="EMBL" id="CAADIP010000042">
    <property type="protein sequence ID" value="VFR94856.1"/>
    <property type="molecule type" value="Genomic_DNA"/>
</dbReference>
<feature type="region of interest" description="Disordered" evidence="5">
    <location>
        <begin position="129"/>
        <end position="185"/>
    </location>
</feature>
<keyword evidence="3" id="KW-0479">Metal-binding</keyword>
<evidence type="ECO:0000256" key="1">
    <source>
        <dbReference type="ARBA" id="ARBA00004196"/>
    </source>
</evidence>